<dbReference type="InterPro" id="IPR005343">
    <property type="entry name" value="Noc2"/>
</dbReference>
<feature type="non-terminal residue" evidence="4">
    <location>
        <position position="483"/>
    </location>
</feature>
<evidence type="ECO:0000313" key="5">
    <source>
        <dbReference type="Proteomes" id="UP000078046"/>
    </source>
</evidence>
<evidence type="ECO:0000256" key="3">
    <source>
        <dbReference type="ARBA" id="ARBA00023242"/>
    </source>
</evidence>
<proteinExistence type="inferred from homology"/>
<dbReference type="PANTHER" id="PTHR12687">
    <property type="entry name" value="NUCLEOLAR COMPLEX 2 AND RAD4-RELATED"/>
    <property type="match status" value="1"/>
</dbReference>
<evidence type="ECO:0000313" key="4">
    <source>
        <dbReference type="EMBL" id="OAF67772.1"/>
    </source>
</evidence>
<dbReference type="GO" id="GO:0030690">
    <property type="term" value="C:Noc1p-Noc2p complex"/>
    <property type="evidence" value="ECO:0007669"/>
    <property type="project" value="TreeGrafter"/>
</dbReference>
<dbReference type="GO" id="GO:0042273">
    <property type="term" value="P:ribosomal large subunit biogenesis"/>
    <property type="evidence" value="ECO:0007669"/>
    <property type="project" value="TreeGrafter"/>
</dbReference>
<evidence type="ECO:0008006" key="6">
    <source>
        <dbReference type="Google" id="ProtNLM"/>
    </source>
</evidence>
<dbReference type="Proteomes" id="UP000078046">
    <property type="component" value="Unassembled WGS sequence"/>
</dbReference>
<comment type="similarity">
    <text evidence="2">Belongs to the NOC2 family.</text>
</comment>
<reference evidence="4 5" key="1">
    <citation type="submission" date="2016-04" db="EMBL/GenBank/DDBJ databases">
        <title>The genome of Intoshia linei affirms orthonectids as highly simplified spiralians.</title>
        <authorList>
            <person name="Mikhailov K.V."/>
            <person name="Slusarev G.S."/>
            <person name="Nikitin M.A."/>
            <person name="Logacheva M.D."/>
            <person name="Penin A."/>
            <person name="Aleoshin V."/>
            <person name="Panchin Y.V."/>
        </authorList>
    </citation>
    <scope>NUCLEOTIDE SEQUENCE [LARGE SCALE GENOMIC DNA]</scope>
    <source>
        <strain evidence="4">Intl2013</strain>
        <tissue evidence="4">Whole animal</tissue>
    </source>
</reference>
<dbReference type="GO" id="GO:0005654">
    <property type="term" value="C:nucleoplasm"/>
    <property type="evidence" value="ECO:0007669"/>
    <property type="project" value="TreeGrafter"/>
</dbReference>
<evidence type="ECO:0000256" key="1">
    <source>
        <dbReference type="ARBA" id="ARBA00004123"/>
    </source>
</evidence>
<organism evidence="4 5">
    <name type="scientific">Intoshia linei</name>
    <dbReference type="NCBI Taxonomy" id="1819745"/>
    <lineage>
        <taxon>Eukaryota</taxon>
        <taxon>Metazoa</taxon>
        <taxon>Spiralia</taxon>
        <taxon>Lophotrochozoa</taxon>
        <taxon>Mesozoa</taxon>
        <taxon>Orthonectida</taxon>
        <taxon>Rhopaluridae</taxon>
        <taxon>Intoshia</taxon>
    </lineage>
</organism>
<dbReference type="EMBL" id="LWCA01000580">
    <property type="protein sequence ID" value="OAF67772.1"/>
    <property type="molecule type" value="Genomic_DNA"/>
</dbReference>
<keyword evidence="5" id="KW-1185">Reference proteome</keyword>
<protein>
    <recommendedName>
        <fullName evidence="6">Nucleolar complex protein 2 homolog</fullName>
    </recommendedName>
</protein>
<comment type="subcellular location">
    <subcellularLocation>
        <location evidence="1">Nucleus</location>
    </subcellularLocation>
</comment>
<dbReference type="Pfam" id="PF03715">
    <property type="entry name" value="Noc2"/>
    <property type="match status" value="1"/>
</dbReference>
<dbReference type="AlphaFoldDB" id="A0A177B219"/>
<accession>A0A177B219</accession>
<dbReference type="OrthoDB" id="10266662at2759"/>
<name>A0A177B219_9BILA</name>
<sequence length="483" mass="56031">MALKRKFQNKEDNLDDVEDLEDLEDLVWDEFDENELDSDVNSHLDSDADNKSEHSNVDLTQCKALLDSIKNISINNIKILTNLVKAVVIEQKTVINSPTLKCNKSINKKIVSMTCNYQITEQSSDYIINWLTDNLPSLLNKTCRHKSGSSLNYSEWKNKKKPFETFLYYFRMIVLMFKSDPCILQFITFFESISLHLANIDNEIFGKYLCFITYHWSCSNSMDIRNCCDSLLTKLLNYCPNRTNSMILKSLRKNFIINCKFYTTESKKYVEFMHNSFVNLCIKDVEETYSLCFNLLKNLATLARNVTDAKNKNNTKSFQFYLSLKFVTYVICKYLKNEEKLNTLIQPLIEVIICVIKINSSNVSCLYRFKCIRLLIYISKETKIFIPILDYILETLELVNTDNTTNKSKISTNLGDVRFKLTISNSLVHDKSHHDIIFTSSISMLCEYLLIYANSVAFPELCYRCVIKGVTLIKESKAISIKS</sequence>
<comment type="caution">
    <text evidence="4">The sequence shown here is derived from an EMBL/GenBank/DDBJ whole genome shotgun (WGS) entry which is preliminary data.</text>
</comment>
<evidence type="ECO:0000256" key="2">
    <source>
        <dbReference type="ARBA" id="ARBA00005907"/>
    </source>
</evidence>
<keyword evidence="3" id="KW-0539">Nucleus</keyword>
<dbReference type="GO" id="GO:0030691">
    <property type="term" value="C:Noc2p-Noc3p complex"/>
    <property type="evidence" value="ECO:0007669"/>
    <property type="project" value="TreeGrafter"/>
</dbReference>
<dbReference type="GO" id="GO:0005730">
    <property type="term" value="C:nucleolus"/>
    <property type="evidence" value="ECO:0007669"/>
    <property type="project" value="TreeGrafter"/>
</dbReference>
<gene>
    <name evidence="4" type="ORF">A3Q56_04498</name>
</gene>
<dbReference type="PANTHER" id="PTHR12687:SF4">
    <property type="entry name" value="NUCLEOLAR COMPLEX PROTEIN 2 HOMOLOG"/>
    <property type="match status" value="1"/>
</dbReference>